<feature type="domain" description="Peptidase M56" evidence="4">
    <location>
        <begin position="81"/>
        <end position="285"/>
    </location>
</feature>
<dbReference type="AlphaFoldDB" id="A0A4R5DID3"/>
<gene>
    <name evidence="5" type="ORF">E0F88_18470</name>
</gene>
<feature type="transmembrane region" description="Helical" evidence="3">
    <location>
        <begin position="180"/>
        <end position="204"/>
    </location>
</feature>
<keyword evidence="6" id="KW-1185">Reference proteome</keyword>
<reference evidence="5 6" key="1">
    <citation type="submission" date="2019-03" db="EMBL/GenBank/DDBJ databases">
        <title>Dyadobacter AR-3-6 sp. nov., isolated from arctic soil.</title>
        <authorList>
            <person name="Chaudhary D.K."/>
        </authorList>
    </citation>
    <scope>NUCLEOTIDE SEQUENCE [LARGE SCALE GENOMIC DNA]</scope>
    <source>
        <strain evidence="5 6">AR-3-6</strain>
    </source>
</reference>
<keyword evidence="3" id="KW-0472">Membrane</keyword>
<sequence>MKTIYQLIPESVISALGWTLVHSVWQGMLLAIFAFAGFFILSKKSAAARYNFGIVLLGLQVISSAATYLYYYLTTPVRSYQPITTSLSAVTRNWQTVNYDLSLTAKVQIWLNSHLFELVVCWIIGTGLLMLRFAGAWIYTEHLRSKASFVTDQEWRTRFGTLTAKMNISQSIEFRQTAKILTPMVIGAFRPAVLIPIGLLTGFSTSQIEAILAHELAHVRRNDYLVNLLQSFVEVVFFFHPALWWISERVRTEREHCCDDIALTICGDKMVLANALVKVAEWQSAPELAMAFASKKPLLLNRIRRVLGVTSKSSRPFGNIPAMFLAICLIAGISFYSVAQQEKKEDKKVVKTKEISRREDFQKLQKINIDTVIRSDVSKDSSVTIEVNNQSNNIGSILGALQNVNINQEISNFSSLNSQLAMLGNVNQERSEELEKLQRRMDELNLLSEKENFEMERFQRKMEKLDWKKDRLMESRSKLIEKRASVFNSPRNGQQNSKNSAPVLSESELEKQLEDFEQQIKAQEQQISEFNSQIASARKEIEDYRESEEVKNNRKEMEDLNRKIEAIHKERTISTYNYQTEGPVIIEPGKPPRITGLSKVKIKGKGTINPPAAPKAPAEPPTLKLSAPKAPPAPPVEKK</sequence>
<dbReference type="Gene3D" id="1.20.5.340">
    <property type="match status" value="1"/>
</dbReference>
<keyword evidence="1" id="KW-0175">Coiled coil</keyword>
<dbReference type="OrthoDB" id="15218at2"/>
<evidence type="ECO:0000256" key="3">
    <source>
        <dbReference type="SAM" id="Phobius"/>
    </source>
</evidence>
<protein>
    <recommendedName>
        <fullName evidence="4">Peptidase M56 domain-containing protein</fullName>
    </recommendedName>
</protein>
<dbReference type="InterPro" id="IPR052173">
    <property type="entry name" value="Beta-lactam_resp_regulator"/>
</dbReference>
<feature type="coiled-coil region" evidence="1">
    <location>
        <begin position="506"/>
        <end position="570"/>
    </location>
</feature>
<proteinExistence type="predicted"/>
<dbReference type="Proteomes" id="UP000294850">
    <property type="component" value="Unassembled WGS sequence"/>
</dbReference>
<feature type="transmembrane region" description="Helical" evidence="3">
    <location>
        <begin position="20"/>
        <end position="41"/>
    </location>
</feature>
<keyword evidence="3" id="KW-0812">Transmembrane</keyword>
<dbReference type="EMBL" id="SMFL01000006">
    <property type="protein sequence ID" value="TDE13872.1"/>
    <property type="molecule type" value="Genomic_DNA"/>
</dbReference>
<evidence type="ECO:0000256" key="2">
    <source>
        <dbReference type="SAM" id="MobiDB-lite"/>
    </source>
</evidence>
<comment type="caution">
    <text evidence="5">The sequence shown here is derived from an EMBL/GenBank/DDBJ whole genome shotgun (WGS) entry which is preliminary data.</text>
</comment>
<feature type="compositionally biased region" description="Pro residues" evidence="2">
    <location>
        <begin position="629"/>
        <end position="639"/>
    </location>
</feature>
<keyword evidence="3" id="KW-1133">Transmembrane helix</keyword>
<dbReference type="Gene3D" id="3.30.2010.10">
    <property type="entry name" value="Metalloproteases ('zincins'), catalytic domain"/>
    <property type="match status" value="1"/>
</dbReference>
<evidence type="ECO:0000313" key="5">
    <source>
        <dbReference type="EMBL" id="TDE13872.1"/>
    </source>
</evidence>
<feature type="compositionally biased region" description="Pro residues" evidence="2">
    <location>
        <begin position="611"/>
        <end position="620"/>
    </location>
</feature>
<dbReference type="Pfam" id="PF05569">
    <property type="entry name" value="Peptidase_M56"/>
    <property type="match status" value="1"/>
</dbReference>
<feature type="transmembrane region" description="Helical" evidence="3">
    <location>
        <begin position="53"/>
        <end position="73"/>
    </location>
</feature>
<feature type="region of interest" description="Disordered" evidence="2">
    <location>
        <begin position="484"/>
        <end position="505"/>
    </location>
</feature>
<dbReference type="PANTHER" id="PTHR34978">
    <property type="entry name" value="POSSIBLE SENSOR-TRANSDUCER PROTEIN BLAR"/>
    <property type="match status" value="1"/>
</dbReference>
<evidence type="ECO:0000313" key="6">
    <source>
        <dbReference type="Proteomes" id="UP000294850"/>
    </source>
</evidence>
<feature type="transmembrane region" description="Helical" evidence="3">
    <location>
        <begin position="320"/>
        <end position="339"/>
    </location>
</feature>
<dbReference type="PANTHER" id="PTHR34978:SF3">
    <property type="entry name" value="SLR0241 PROTEIN"/>
    <property type="match status" value="1"/>
</dbReference>
<feature type="transmembrane region" description="Helical" evidence="3">
    <location>
        <begin position="115"/>
        <end position="139"/>
    </location>
</feature>
<evidence type="ECO:0000256" key="1">
    <source>
        <dbReference type="SAM" id="Coils"/>
    </source>
</evidence>
<feature type="coiled-coil region" evidence="1">
    <location>
        <begin position="420"/>
        <end position="475"/>
    </location>
</feature>
<feature type="transmembrane region" description="Helical" evidence="3">
    <location>
        <begin position="224"/>
        <end position="246"/>
    </location>
</feature>
<dbReference type="InterPro" id="IPR008756">
    <property type="entry name" value="Peptidase_M56"/>
</dbReference>
<evidence type="ECO:0000259" key="4">
    <source>
        <dbReference type="Pfam" id="PF05569"/>
    </source>
</evidence>
<dbReference type="CDD" id="cd07341">
    <property type="entry name" value="M56_BlaR1_MecR1_like"/>
    <property type="match status" value="1"/>
</dbReference>
<dbReference type="RefSeq" id="WP_131959747.1">
    <property type="nucleotide sequence ID" value="NZ_SMFL01000006.1"/>
</dbReference>
<feature type="compositionally biased region" description="Polar residues" evidence="2">
    <location>
        <begin position="486"/>
        <end position="502"/>
    </location>
</feature>
<name>A0A4R5DID3_9BACT</name>
<organism evidence="5 6">
    <name type="scientific">Dyadobacter psychrotolerans</name>
    <dbReference type="NCBI Taxonomy" id="2541721"/>
    <lineage>
        <taxon>Bacteria</taxon>
        <taxon>Pseudomonadati</taxon>
        <taxon>Bacteroidota</taxon>
        <taxon>Cytophagia</taxon>
        <taxon>Cytophagales</taxon>
        <taxon>Spirosomataceae</taxon>
        <taxon>Dyadobacter</taxon>
    </lineage>
</organism>
<accession>A0A4R5DID3</accession>
<feature type="region of interest" description="Disordered" evidence="2">
    <location>
        <begin position="603"/>
        <end position="639"/>
    </location>
</feature>